<proteinExistence type="predicted"/>
<evidence type="ECO:0008006" key="3">
    <source>
        <dbReference type="Google" id="ProtNLM"/>
    </source>
</evidence>
<accession>A0A0C3GIG4</accession>
<evidence type="ECO:0000313" key="1">
    <source>
        <dbReference type="EMBL" id="KIM91424.1"/>
    </source>
</evidence>
<dbReference type="SUPFAM" id="SSF52047">
    <property type="entry name" value="RNI-like"/>
    <property type="match status" value="1"/>
</dbReference>
<dbReference type="Proteomes" id="UP000054166">
    <property type="component" value="Unassembled WGS sequence"/>
</dbReference>
<dbReference type="HOGENOM" id="CLU_438119_0_0_1"/>
<dbReference type="Gene3D" id="3.80.10.10">
    <property type="entry name" value="Ribonuclease Inhibitor"/>
    <property type="match status" value="1"/>
</dbReference>
<dbReference type="EMBL" id="KN832971">
    <property type="protein sequence ID" value="KIM91424.1"/>
    <property type="molecule type" value="Genomic_DNA"/>
</dbReference>
<keyword evidence="2" id="KW-1185">Reference proteome</keyword>
<reference evidence="1 2" key="1">
    <citation type="submission" date="2014-04" db="EMBL/GenBank/DDBJ databases">
        <authorList>
            <consortium name="DOE Joint Genome Institute"/>
            <person name="Kuo A."/>
            <person name="Tarkka M."/>
            <person name="Buscot F."/>
            <person name="Kohler A."/>
            <person name="Nagy L.G."/>
            <person name="Floudas D."/>
            <person name="Copeland A."/>
            <person name="Barry K.W."/>
            <person name="Cichocki N."/>
            <person name="Veneault-Fourrey C."/>
            <person name="LaButti K."/>
            <person name="Lindquist E.A."/>
            <person name="Lipzen A."/>
            <person name="Lundell T."/>
            <person name="Morin E."/>
            <person name="Murat C."/>
            <person name="Sun H."/>
            <person name="Tunlid A."/>
            <person name="Henrissat B."/>
            <person name="Grigoriev I.V."/>
            <person name="Hibbett D.S."/>
            <person name="Martin F."/>
            <person name="Nordberg H.P."/>
            <person name="Cantor M.N."/>
            <person name="Hua S.X."/>
        </authorList>
    </citation>
    <scope>NUCLEOTIDE SEQUENCE [LARGE SCALE GENOMIC DNA]</scope>
    <source>
        <strain evidence="1 2">F 1598</strain>
    </source>
</reference>
<protein>
    <recommendedName>
        <fullName evidence="3">F-box domain-containing protein</fullName>
    </recommendedName>
</protein>
<reference evidence="2" key="2">
    <citation type="submission" date="2015-01" db="EMBL/GenBank/DDBJ databases">
        <title>Evolutionary Origins and Diversification of the Mycorrhizal Mutualists.</title>
        <authorList>
            <consortium name="DOE Joint Genome Institute"/>
            <consortium name="Mycorrhizal Genomics Consortium"/>
            <person name="Kohler A."/>
            <person name="Kuo A."/>
            <person name="Nagy L.G."/>
            <person name="Floudas D."/>
            <person name="Copeland A."/>
            <person name="Barry K.W."/>
            <person name="Cichocki N."/>
            <person name="Veneault-Fourrey C."/>
            <person name="LaButti K."/>
            <person name="Lindquist E.A."/>
            <person name="Lipzen A."/>
            <person name="Lundell T."/>
            <person name="Morin E."/>
            <person name="Murat C."/>
            <person name="Riley R."/>
            <person name="Ohm R."/>
            <person name="Sun H."/>
            <person name="Tunlid A."/>
            <person name="Henrissat B."/>
            <person name="Grigoriev I.V."/>
            <person name="Hibbett D.S."/>
            <person name="Martin F."/>
        </authorList>
    </citation>
    <scope>NUCLEOTIDE SEQUENCE [LARGE SCALE GENOMIC DNA]</scope>
    <source>
        <strain evidence="2">F 1598</strain>
    </source>
</reference>
<dbReference type="InParanoid" id="A0A0C3GIG4"/>
<evidence type="ECO:0000313" key="2">
    <source>
        <dbReference type="Proteomes" id="UP000054166"/>
    </source>
</evidence>
<dbReference type="AlphaFoldDB" id="A0A0C3GIG4"/>
<organism evidence="1 2">
    <name type="scientific">Piloderma croceum (strain F 1598)</name>
    <dbReference type="NCBI Taxonomy" id="765440"/>
    <lineage>
        <taxon>Eukaryota</taxon>
        <taxon>Fungi</taxon>
        <taxon>Dikarya</taxon>
        <taxon>Basidiomycota</taxon>
        <taxon>Agaricomycotina</taxon>
        <taxon>Agaricomycetes</taxon>
        <taxon>Agaricomycetidae</taxon>
        <taxon>Atheliales</taxon>
        <taxon>Atheliaceae</taxon>
        <taxon>Piloderma</taxon>
    </lineage>
</organism>
<gene>
    <name evidence="1" type="ORF">PILCRDRAFT_810698</name>
</gene>
<name>A0A0C3GIG4_PILCF</name>
<dbReference type="InterPro" id="IPR032675">
    <property type="entry name" value="LRR_dom_sf"/>
</dbReference>
<dbReference type="OrthoDB" id="2685413at2759"/>
<dbReference type="STRING" id="765440.A0A0C3GIG4"/>
<sequence>MDYMKFEKAMDRAGKALFLDCDTERCMKILQTIIIKFESVSKCGPKCLSVPGAECPTIAQRVACFSGSFCPGAAISVHVSMARFWAGKGEVKPLFTTLGQLLVVSYFWRLQKVALSLPFIPPNSPQVEVCSTASHRSGYRVHLPAEIWREIANWLTRPDWKALLHVPHPLRKFASDLFFGDIFLQFDVYSSCSSDVQLNRRQEELQAWHSQRTLGIMTRILRDWRFAGRVRSLRVHMCDHRSGGPIDVINFELNCLAEVLWKLTGLKSLYLYGSPIFLYNLVSRLPQLAPRLESVTIRYHQYEGRMYCPRIPAPLKHLQQLCVHPTTADLCAYNDGLKQASQTLRRLKMAHHSSPVSIITPLAGNLTHLELVAPWGGANETSLFHVILGSGERLESLRLVGYPLQAHSIHFRQYRRSLPLLRDFGLRLMHGRMAMIDPDLFPSICDFLRDRPLLESLELVAYAREVDQVAFGFGMCVWEFVSSLPHLRILSANLLNGIPHRRMIEYIPRSVKTLSVPQCGVWYLEQLLQEDGWPDDLRFFGVGECPQHNSISFARKIAISIPSVRVVRISQDYFSVTGRNDGKSVRVDQWPSRATEVYRKEYLDSSGCEDYEYLYVDHSDVLPR</sequence>